<name>A0ABP9BWD3_9PSEU</name>
<reference evidence="7" key="1">
    <citation type="journal article" date="2019" name="Int. J. Syst. Evol. Microbiol.">
        <title>The Global Catalogue of Microorganisms (GCM) 10K type strain sequencing project: providing services to taxonomists for standard genome sequencing and annotation.</title>
        <authorList>
            <consortium name="The Broad Institute Genomics Platform"/>
            <consortium name="The Broad Institute Genome Sequencing Center for Infectious Disease"/>
            <person name="Wu L."/>
            <person name="Ma J."/>
        </authorList>
    </citation>
    <scope>NUCLEOTIDE SEQUENCE [LARGE SCALE GENOMIC DNA]</scope>
    <source>
        <strain evidence="7">JCM 17979</strain>
    </source>
</reference>
<dbReference type="Gene3D" id="3.40.30.120">
    <property type="match status" value="1"/>
</dbReference>
<keyword evidence="3" id="KW-0274">FAD</keyword>
<dbReference type="Gene3D" id="3.30.70.2450">
    <property type="match status" value="1"/>
</dbReference>
<dbReference type="PRINTS" id="PR00420">
    <property type="entry name" value="RNGMNOXGNASE"/>
</dbReference>
<dbReference type="InterPro" id="IPR002938">
    <property type="entry name" value="FAD-bd"/>
</dbReference>
<dbReference type="PANTHER" id="PTHR43004">
    <property type="entry name" value="TRK SYSTEM POTASSIUM UPTAKE PROTEIN"/>
    <property type="match status" value="1"/>
</dbReference>
<comment type="caution">
    <text evidence="6">The sequence shown here is derived from an EMBL/GenBank/DDBJ whole genome shotgun (WGS) entry which is preliminary data.</text>
</comment>
<evidence type="ECO:0000256" key="2">
    <source>
        <dbReference type="ARBA" id="ARBA00022630"/>
    </source>
</evidence>
<evidence type="ECO:0000256" key="3">
    <source>
        <dbReference type="ARBA" id="ARBA00022827"/>
    </source>
</evidence>
<evidence type="ECO:0000313" key="7">
    <source>
        <dbReference type="Proteomes" id="UP001500928"/>
    </source>
</evidence>
<dbReference type="InterPro" id="IPR036188">
    <property type="entry name" value="FAD/NAD-bd_sf"/>
</dbReference>
<dbReference type="PANTHER" id="PTHR43004:SF19">
    <property type="entry name" value="BINDING MONOOXYGENASE, PUTATIVE (JCVI)-RELATED"/>
    <property type="match status" value="1"/>
</dbReference>
<comment type="cofactor">
    <cofactor evidence="1">
        <name>FAD</name>
        <dbReference type="ChEBI" id="CHEBI:57692"/>
    </cofactor>
</comment>
<evidence type="ECO:0000313" key="6">
    <source>
        <dbReference type="EMBL" id="GAA4800249.1"/>
    </source>
</evidence>
<evidence type="ECO:0000259" key="5">
    <source>
        <dbReference type="Pfam" id="PF01494"/>
    </source>
</evidence>
<feature type="region of interest" description="Disordered" evidence="4">
    <location>
        <begin position="359"/>
        <end position="391"/>
    </location>
</feature>
<organism evidence="6 7">
    <name type="scientific">Actinomycetospora chlora</name>
    <dbReference type="NCBI Taxonomy" id="663608"/>
    <lineage>
        <taxon>Bacteria</taxon>
        <taxon>Bacillati</taxon>
        <taxon>Actinomycetota</taxon>
        <taxon>Actinomycetes</taxon>
        <taxon>Pseudonocardiales</taxon>
        <taxon>Pseudonocardiaceae</taxon>
        <taxon>Actinomycetospora</taxon>
    </lineage>
</organism>
<dbReference type="RefSeq" id="WP_345419569.1">
    <property type="nucleotide sequence ID" value="NZ_BAABHO010000037.1"/>
</dbReference>
<evidence type="ECO:0000256" key="4">
    <source>
        <dbReference type="SAM" id="MobiDB-lite"/>
    </source>
</evidence>
<gene>
    <name evidence="6" type="ORF">GCM10023200_41370</name>
</gene>
<dbReference type="Pfam" id="PF01494">
    <property type="entry name" value="FAD_binding_3"/>
    <property type="match status" value="1"/>
</dbReference>
<dbReference type="EMBL" id="BAABHO010000037">
    <property type="protein sequence ID" value="GAA4800249.1"/>
    <property type="molecule type" value="Genomic_DNA"/>
</dbReference>
<dbReference type="Gene3D" id="3.50.50.60">
    <property type="entry name" value="FAD/NAD(P)-binding domain"/>
    <property type="match status" value="1"/>
</dbReference>
<dbReference type="InterPro" id="IPR050641">
    <property type="entry name" value="RIFMO-like"/>
</dbReference>
<feature type="region of interest" description="Disordered" evidence="4">
    <location>
        <begin position="75"/>
        <end position="101"/>
    </location>
</feature>
<proteinExistence type="predicted"/>
<keyword evidence="7" id="KW-1185">Reference proteome</keyword>
<dbReference type="NCBIfam" id="NF004832">
    <property type="entry name" value="PRK06184.1"/>
    <property type="match status" value="1"/>
</dbReference>
<keyword evidence="2" id="KW-0285">Flavoprotein</keyword>
<feature type="compositionally biased region" description="Basic and acidic residues" evidence="4">
    <location>
        <begin position="77"/>
        <end position="93"/>
    </location>
</feature>
<accession>A0ABP9BWD3</accession>
<sequence>MDTEVIVAGAGPTGLTAALELARRGIGVRLLDAAPAPFTGSRGKGLQPRSMELLDAVGGVTDRLVALGRTHLPVRRYGPDGVHDEPGRGREPTPDTPWPTSLLLPQWRTEQVLRERLAECGVVPEQGVRVDDLTADDHGVTVTTAVGPIRARYLVGADGGGSTVRRRLGIPFLGETREEMRMVVADVELEGLDREHWHQWGSPAPGAYSWVALCPLPASPTWQLQAGPLDDREPDEAVLAEIVGARGPRVRLRSVAWRSVWRLNVRMVADYRVGPVFLAGDAAHVHSPAGAQGMNTGIGDAVNLGWKLAAVLRGVDEALLDTYTAERLPIAAGVLGISTELSGGAMWARTAEQVRTTSQLDLSYRDGPLGSSDDGPGPRPGDRAPDAPVGDSTVFLRRREADWTVLTTDAGVEVPGATVVVAGEAAATTYALAPGEVLAIRPDGYVGTRGDADAVRAWLAPLTARRGTARVA</sequence>
<dbReference type="SUPFAM" id="SSF51905">
    <property type="entry name" value="FAD/NAD(P)-binding domain"/>
    <property type="match status" value="1"/>
</dbReference>
<dbReference type="Proteomes" id="UP001500928">
    <property type="component" value="Unassembled WGS sequence"/>
</dbReference>
<protein>
    <submittedName>
        <fullName evidence="6">FAD-dependent oxidoreductase</fullName>
    </submittedName>
</protein>
<evidence type="ECO:0000256" key="1">
    <source>
        <dbReference type="ARBA" id="ARBA00001974"/>
    </source>
</evidence>
<feature type="compositionally biased region" description="Low complexity" evidence="4">
    <location>
        <begin position="366"/>
        <end position="375"/>
    </location>
</feature>
<feature type="domain" description="FAD-binding" evidence="5">
    <location>
        <begin position="2"/>
        <end position="335"/>
    </location>
</feature>